<accession>A0ACC0GXG7</accession>
<dbReference type="EMBL" id="CM045766">
    <property type="protein sequence ID" value="KAI8005248.1"/>
    <property type="molecule type" value="Genomic_DNA"/>
</dbReference>
<organism evidence="1 2">
    <name type="scientific">Camellia lanceoleosa</name>
    <dbReference type="NCBI Taxonomy" id="1840588"/>
    <lineage>
        <taxon>Eukaryota</taxon>
        <taxon>Viridiplantae</taxon>
        <taxon>Streptophyta</taxon>
        <taxon>Embryophyta</taxon>
        <taxon>Tracheophyta</taxon>
        <taxon>Spermatophyta</taxon>
        <taxon>Magnoliopsida</taxon>
        <taxon>eudicotyledons</taxon>
        <taxon>Gunneridae</taxon>
        <taxon>Pentapetalae</taxon>
        <taxon>asterids</taxon>
        <taxon>Ericales</taxon>
        <taxon>Theaceae</taxon>
        <taxon>Camellia</taxon>
    </lineage>
</organism>
<gene>
    <name evidence="1" type="ORF">LOK49_LG08G01505</name>
</gene>
<name>A0ACC0GXG7_9ERIC</name>
<evidence type="ECO:0000313" key="1">
    <source>
        <dbReference type="EMBL" id="KAI8005248.1"/>
    </source>
</evidence>
<dbReference type="Proteomes" id="UP001060215">
    <property type="component" value="Chromosome 9"/>
</dbReference>
<comment type="caution">
    <text evidence="1">The sequence shown here is derived from an EMBL/GenBank/DDBJ whole genome shotgun (WGS) entry which is preliminary data.</text>
</comment>
<keyword evidence="2" id="KW-1185">Reference proteome</keyword>
<sequence length="35" mass="4137">MRDRFQISLASLRFKAMIKTHKCTLRLSQIVTNQT</sequence>
<evidence type="ECO:0000313" key="2">
    <source>
        <dbReference type="Proteomes" id="UP001060215"/>
    </source>
</evidence>
<reference evidence="1 2" key="1">
    <citation type="journal article" date="2022" name="Plant J.">
        <title>Chromosome-level genome of Camellia lanceoleosa provides a valuable resource for understanding genome evolution and self-incompatibility.</title>
        <authorList>
            <person name="Gong W."/>
            <person name="Xiao S."/>
            <person name="Wang L."/>
            <person name="Liao Z."/>
            <person name="Chang Y."/>
            <person name="Mo W."/>
            <person name="Hu G."/>
            <person name="Li W."/>
            <person name="Zhao G."/>
            <person name="Zhu H."/>
            <person name="Hu X."/>
            <person name="Ji K."/>
            <person name="Xiang X."/>
            <person name="Song Q."/>
            <person name="Yuan D."/>
            <person name="Jin S."/>
            <person name="Zhang L."/>
        </authorList>
    </citation>
    <scope>NUCLEOTIDE SEQUENCE [LARGE SCALE GENOMIC DNA]</scope>
    <source>
        <strain evidence="1">SQ_2022a</strain>
    </source>
</reference>
<proteinExistence type="predicted"/>
<protein>
    <submittedName>
        <fullName evidence="1">Uncharacterized protein</fullName>
    </submittedName>
</protein>